<comment type="caution">
    <text evidence="2">The sequence shown here is derived from an EMBL/GenBank/DDBJ whole genome shotgun (WGS) entry which is preliminary data.</text>
</comment>
<dbReference type="EMBL" id="MIJF01000078">
    <property type="protein sequence ID" value="OEF96934.1"/>
    <property type="molecule type" value="Genomic_DNA"/>
</dbReference>
<sequence>MFRLTIQFGVLVILLLFGIILGINVAEKGIYRVAGSPDMNSKSFQIKQGDNQVEVMVLGKTYISKIPKKDMLSTNNNVSINKINFLSVLGNELGEYLQKGTRKGLELLTNLLKS</sequence>
<dbReference type="Pfam" id="PF12438">
    <property type="entry name" value="DUF3679"/>
    <property type="match status" value="1"/>
</dbReference>
<evidence type="ECO:0000313" key="3">
    <source>
        <dbReference type="Proteomes" id="UP000243739"/>
    </source>
</evidence>
<protein>
    <recommendedName>
        <fullName evidence="4">DUF3679 domain-containing protein</fullName>
    </recommendedName>
</protein>
<dbReference type="Proteomes" id="UP000243739">
    <property type="component" value="Unassembled WGS sequence"/>
</dbReference>
<evidence type="ECO:0000256" key="1">
    <source>
        <dbReference type="SAM" id="Phobius"/>
    </source>
</evidence>
<proteinExistence type="predicted"/>
<dbReference type="RefSeq" id="WP_069657567.1">
    <property type="nucleotide sequence ID" value="NZ_MIJF01000078.1"/>
</dbReference>
<keyword evidence="1" id="KW-1133">Transmembrane helix</keyword>
<feature type="transmembrane region" description="Helical" evidence="1">
    <location>
        <begin position="6"/>
        <end position="26"/>
    </location>
</feature>
<evidence type="ECO:0000313" key="2">
    <source>
        <dbReference type="EMBL" id="OEF96934.1"/>
    </source>
</evidence>
<dbReference type="AlphaFoldDB" id="A0A1D2YSB2"/>
<accession>A0A1D2YSB2</accession>
<reference evidence="2 3" key="1">
    <citation type="submission" date="2016-09" db="EMBL/GenBank/DDBJ databases">
        <title>Draft genome sequence for the type strain of Vulcanibacillus modesticaldus BR, a strictly anaerobic, moderately thermophilic, and nitrate-reducing bacterium from deep sea-hydrothermal vents of the Mid-Atlantic Ridge.</title>
        <authorList>
            <person name="Abin C.A."/>
            <person name="Hollibaugh J.T."/>
        </authorList>
    </citation>
    <scope>NUCLEOTIDE SEQUENCE [LARGE SCALE GENOMIC DNA]</scope>
    <source>
        <strain evidence="2 3">BR</strain>
    </source>
</reference>
<dbReference type="STRING" id="337097.BHF71_04185"/>
<dbReference type="InterPro" id="IPR020534">
    <property type="entry name" value="Uncharacterised_YqxA"/>
</dbReference>
<organism evidence="2 3">
    <name type="scientific">Vulcanibacillus modesticaldus</name>
    <dbReference type="NCBI Taxonomy" id="337097"/>
    <lineage>
        <taxon>Bacteria</taxon>
        <taxon>Bacillati</taxon>
        <taxon>Bacillota</taxon>
        <taxon>Bacilli</taxon>
        <taxon>Bacillales</taxon>
        <taxon>Bacillaceae</taxon>
        <taxon>Vulcanibacillus</taxon>
    </lineage>
</organism>
<keyword evidence="1" id="KW-0472">Membrane</keyword>
<evidence type="ECO:0008006" key="4">
    <source>
        <dbReference type="Google" id="ProtNLM"/>
    </source>
</evidence>
<keyword evidence="1" id="KW-0812">Transmembrane</keyword>
<keyword evidence="3" id="KW-1185">Reference proteome</keyword>
<gene>
    <name evidence="2" type="ORF">BHF71_04185</name>
</gene>
<name>A0A1D2YSB2_9BACI</name>